<dbReference type="EMBL" id="AP023367">
    <property type="protein sequence ID" value="BCJ93616.1"/>
    <property type="molecule type" value="Genomic_DNA"/>
</dbReference>
<dbReference type="KEGG" id="acel:acsn021_11850"/>
<dbReference type="SUPFAM" id="SSF47413">
    <property type="entry name" value="lambda repressor-like DNA-binding domains"/>
    <property type="match status" value="1"/>
</dbReference>
<proteinExistence type="predicted"/>
<evidence type="ECO:0000256" key="1">
    <source>
        <dbReference type="ARBA" id="ARBA00023125"/>
    </source>
</evidence>
<gene>
    <name evidence="2" type="ORF">acsn021_11850</name>
</gene>
<keyword evidence="1" id="KW-0238">DNA-binding</keyword>
<dbReference type="InterPro" id="IPR001387">
    <property type="entry name" value="Cro/C1-type_HTH"/>
</dbReference>
<dbReference type="Gene3D" id="1.10.260.40">
    <property type="entry name" value="lambda repressor-like DNA-binding domains"/>
    <property type="match status" value="1"/>
</dbReference>
<dbReference type="CDD" id="cd00093">
    <property type="entry name" value="HTH_XRE"/>
    <property type="match status" value="1"/>
</dbReference>
<dbReference type="RefSeq" id="WP_184092980.1">
    <property type="nucleotide sequence ID" value="NZ_AP023367.1"/>
</dbReference>
<organism evidence="2 3">
    <name type="scientific">Anaerocolumna cellulosilytica</name>
    <dbReference type="NCBI Taxonomy" id="433286"/>
    <lineage>
        <taxon>Bacteria</taxon>
        <taxon>Bacillati</taxon>
        <taxon>Bacillota</taxon>
        <taxon>Clostridia</taxon>
        <taxon>Lachnospirales</taxon>
        <taxon>Lachnospiraceae</taxon>
        <taxon>Anaerocolumna</taxon>
    </lineage>
</organism>
<keyword evidence="3" id="KW-1185">Reference proteome</keyword>
<dbReference type="PROSITE" id="PS50943">
    <property type="entry name" value="HTH_CROC1"/>
    <property type="match status" value="1"/>
</dbReference>
<dbReference type="PANTHER" id="PTHR46558:SF11">
    <property type="entry name" value="HTH-TYPE TRANSCRIPTIONAL REGULATOR XRE"/>
    <property type="match status" value="1"/>
</dbReference>
<dbReference type="InterPro" id="IPR010982">
    <property type="entry name" value="Lambda_DNA-bd_dom_sf"/>
</dbReference>
<dbReference type="PANTHER" id="PTHR46558">
    <property type="entry name" value="TRACRIPTIONAL REGULATORY PROTEIN-RELATED-RELATED"/>
    <property type="match status" value="1"/>
</dbReference>
<sequence length="137" mass="15741">MDIGKKIRSLRQQNGLSQVSLADIIGVSKSTMSNYERNFSTPDPEVLLKLADYFNVSIDFLFSHQDFGFQSDLTKESVTYANSSFNKDESNALTYYNRLSDENKDYIKGLMIQLYRRENNIQSDFPKIKTKEGKTSP</sequence>
<evidence type="ECO:0000313" key="3">
    <source>
        <dbReference type="Proteomes" id="UP000515561"/>
    </source>
</evidence>
<dbReference type="GO" id="GO:0003677">
    <property type="term" value="F:DNA binding"/>
    <property type="evidence" value="ECO:0007669"/>
    <property type="project" value="UniProtKB-KW"/>
</dbReference>
<dbReference type="SMART" id="SM00530">
    <property type="entry name" value="HTH_XRE"/>
    <property type="match status" value="1"/>
</dbReference>
<evidence type="ECO:0000313" key="2">
    <source>
        <dbReference type="EMBL" id="BCJ93616.1"/>
    </source>
</evidence>
<reference evidence="2 3" key="1">
    <citation type="journal article" date="2016" name="Int. J. Syst. Evol. Microbiol.">
        <title>Descriptions of Anaerotaenia torta gen. nov., sp. nov. and Anaerocolumna cellulosilytica gen. nov., sp. nov. isolated from a methanogenic reactor of cattle waste.</title>
        <authorList>
            <person name="Uek A."/>
            <person name="Ohtaki Y."/>
            <person name="Kaku N."/>
            <person name="Ueki K."/>
        </authorList>
    </citation>
    <scope>NUCLEOTIDE SEQUENCE [LARGE SCALE GENOMIC DNA]</scope>
    <source>
        <strain evidence="2 3">SN021</strain>
    </source>
</reference>
<dbReference type="Pfam" id="PF01381">
    <property type="entry name" value="HTH_3"/>
    <property type="match status" value="1"/>
</dbReference>
<protein>
    <submittedName>
        <fullName evidence="2">Uncharacterized protein</fullName>
    </submittedName>
</protein>
<dbReference type="AlphaFoldDB" id="A0A6S6QVA9"/>
<accession>A0A6S6QVA9</accession>
<name>A0A6S6QVA9_9FIRM</name>
<dbReference type="Proteomes" id="UP000515561">
    <property type="component" value="Chromosome"/>
</dbReference>